<keyword evidence="2" id="KW-0812">Transmembrane</keyword>
<feature type="compositionally biased region" description="Low complexity" evidence="1">
    <location>
        <begin position="267"/>
        <end position="280"/>
    </location>
</feature>
<sequence length="293" mass="31322">MLAIGSLTAADRIELLWTGTLLAVVCADLSLAAIRSRKAMALARYLDDDYLLGTALLTKATIAFNSNDPANADVYFTRCVELFERSGRQDTKTIMAYCMHAQATTLAGDAGRAVELAQQAVQIADTQREPAIRGFAWYTLAMAEWLAGHLVEATGHAMASLRVKLGHDEESSGRALLVELLAWIAGSQHADERAAWLLGLASRAWRDAGVKVLFGSESWLQPHQACVRQALRTLGAQAFQVAFESGAARNVDLDQTLTDLVNEQAPATAPAGVAADTRAGQQALTPGSSRSPS</sequence>
<dbReference type="InterPro" id="IPR011990">
    <property type="entry name" value="TPR-like_helical_dom_sf"/>
</dbReference>
<dbReference type="Gene3D" id="1.25.40.10">
    <property type="entry name" value="Tetratricopeptide repeat domain"/>
    <property type="match status" value="1"/>
</dbReference>
<protein>
    <recommendedName>
        <fullName evidence="5">Transcriptional regulator</fullName>
    </recommendedName>
</protein>
<accession>A0ABS8Z2P3</accession>
<keyword evidence="2" id="KW-1133">Transmembrane helix</keyword>
<dbReference type="EMBL" id="JAJVCN010000001">
    <property type="protein sequence ID" value="MCE7002206.1"/>
    <property type="molecule type" value="Genomic_DNA"/>
</dbReference>
<comment type="caution">
    <text evidence="3">The sequence shown here is derived from an EMBL/GenBank/DDBJ whole genome shotgun (WGS) entry which is preliminary data.</text>
</comment>
<dbReference type="Proteomes" id="UP001521150">
    <property type="component" value="Unassembled WGS sequence"/>
</dbReference>
<evidence type="ECO:0000256" key="1">
    <source>
        <dbReference type="SAM" id="MobiDB-lite"/>
    </source>
</evidence>
<feature type="transmembrane region" description="Helical" evidence="2">
    <location>
        <begin position="15"/>
        <end position="34"/>
    </location>
</feature>
<name>A0ABS8Z2P3_9PSEU</name>
<evidence type="ECO:0000256" key="2">
    <source>
        <dbReference type="SAM" id="Phobius"/>
    </source>
</evidence>
<feature type="region of interest" description="Disordered" evidence="1">
    <location>
        <begin position="267"/>
        <end position="293"/>
    </location>
</feature>
<keyword evidence="2" id="KW-0472">Membrane</keyword>
<evidence type="ECO:0000313" key="4">
    <source>
        <dbReference type="Proteomes" id="UP001521150"/>
    </source>
</evidence>
<proteinExistence type="predicted"/>
<organism evidence="3 4">
    <name type="scientific">Kibdelosporangium philippinense</name>
    <dbReference type="NCBI Taxonomy" id="211113"/>
    <lineage>
        <taxon>Bacteria</taxon>
        <taxon>Bacillati</taxon>
        <taxon>Actinomycetota</taxon>
        <taxon>Actinomycetes</taxon>
        <taxon>Pseudonocardiales</taxon>
        <taxon>Pseudonocardiaceae</taxon>
        <taxon>Kibdelosporangium</taxon>
    </lineage>
</organism>
<evidence type="ECO:0008006" key="5">
    <source>
        <dbReference type="Google" id="ProtNLM"/>
    </source>
</evidence>
<dbReference type="RefSeq" id="WP_233723236.1">
    <property type="nucleotide sequence ID" value="NZ_JAJVCN010000001.1"/>
</dbReference>
<feature type="compositionally biased region" description="Polar residues" evidence="1">
    <location>
        <begin position="282"/>
        <end position="293"/>
    </location>
</feature>
<reference evidence="3 4" key="1">
    <citation type="submission" date="2021-12" db="EMBL/GenBank/DDBJ databases">
        <title>Genome sequence of Kibdelosporangium philippinense ATCC 49844.</title>
        <authorList>
            <person name="Fedorov E.A."/>
            <person name="Omeragic M."/>
            <person name="Shalygina K.F."/>
            <person name="Maclea K.S."/>
        </authorList>
    </citation>
    <scope>NUCLEOTIDE SEQUENCE [LARGE SCALE GENOMIC DNA]</scope>
    <source>
        <strain evidence="3 4">ATCC 49844</strain>
    </source>
</reference>
<keyword evidence="4" id="KW-1185">Reference proteome</keyword>
<dbReference type="SUPFAM" id="SSF48452">
    <property type="entry name" value="TPR-like"/>
    <property type="match status" value="1"/>
</dbReference>
<evidence type="ECO:0000313" key="3">
    <source>
        <dbReference type="EMBL" id="MCE7002206.1"/>
    </source>
</evidence>
<gene>
    <name evidence="3" type="ORF">LWC34_05100</name>
</gene>